<dbReference type="InterPro" id="IPR050187">
    <property type="entry name" value="Lipid_Phosphate_FormReg"/>
</dbReference>
<dbReference type="SUPFAM" id="SSF111331">
    <property type="entry name" value="NAD kinase/diacylglycerol kinase-like"/>
    <property type="match status" value="1"/>
</dbReference>
<dbReference type="GO" id="GO:0004143">
    <property type="term" value="F:ATP-dependent diacylglycerol kinase activity"/>
    <property type="evidence" value="ECO:0007669"/>
    <property type="project" value="TreeGrafter"/>
</dbReference>
<comment type="caution">
    <text evidence="6">The sequence shown here is derived from an EMBL/GenBank/DDBJ whole genome shotgun (WGS) entry which is preliminary data.</text>
</comment>
<dbReference type="NCBIfam" id="TIGR00147">
    <property type="entry name" value="YegS/Rv2252/BmrU family lipid kinase"/>
    <property type="match status" value="1"/>
</dbReference>
<dbReference type="Proteomes" id="UP000185568">
    <property type="component" value="Unassembled WGS sequence"/>
</dbReference>
<dbReference type="InterPro" id="IPR001206">
    <property type="entry name" value="Diacylglycerol_kinase_cat_dom"/>
</dbReference>
<dbReference type="RefSeq" id="WP_075399136.1">
    <property type="nucleotide sequence ID" value="NZ_MSDU01000030.1"/>
</dbReference>
<dbReference type="SMART" id="SM00046">
    <property type="entry name" value="DAGKc"/>
    <property type="match status" value="1"/>
</dbReference>
<name>A0A1Q8Q3G1_9BACI</name>
<dbReference type="OrthoDB" id="142078at2"/>
<evidence type="ECO:0000256" key="4">
    <source>
        <dbReference type="ARBA" id="ARBA00022840"/>
    </source>
</evidence>
<comment type="similarity">
    <text evidence="2">Belongs to the diacylglycerol/lipid kinase family.</text>
</comment>
<dbReference type="PROSITE" id="PS50146">
    <property type="entry name" value="DAGK"/>
    <property type="match status" value="1"/>
</dbReference>
<reference evidence="6 7" key="1">
    <citation type="submission" date="2016-12" db="EMBL/GenBank/DDBJ databases">
        <title>Domibacillus antri genome sequencing.</title>
        <authorList>
            <person name="Verma A."/>
            <person name="Krishnamurthi S."/>
        </authorList>
    </citation>
    <scope>NUCLEOTIDE SEQUENCE [LARGE SCALE GENOMIC DNA]</scope>
    <source>
        <strain evidence="6 7">XD80</strain>
    </source>
</reference>
<dbReference type="GO" id="GO:0008654">
    <property type="term" value="P:phospholipid biosynthetic process"/>
    <property type="evidence" value="ECO:0007669"/>
    <property type="project" value="InterPro"/>
</dbReference>
<dbReference type="PANTHER" id="PTHR12358:SF107">
    <property type="entry name" value="LIPID KINASE BMRU-RELATED"/>
    <property type="match status" value="1"/>
</dbReference>
<dbReference type="InterPro" id="IPR016064">
    <property type="entry name" value="NAD/diacylglycerol_kinase_sf"/>
</dbReference>
<evidence type="ECO:0000313" key="6">
    <source>
        <dbReference type="EMBL" id="OLN21835.1"/>
    </source>
</evidence>
<protein>
    <recommendedName>
        <fullName evidence="5">DAGKc domain-containing protein</fullName>
    </recommendedName>
</protein>
<keyword evidence="3" id="KW-0547">Nucleotide-binding</keyword>
<dbReference type="EMBL" id="MSDU01000030">
    <property type="protein sequence ID" value="OLN21835.1"/>
    <property type="molecule type" value="Genomic_DNA"/>
</dbReference>
<dbReference type="PANTHER" id="PTHR12358">
    <property type="entry name" value="SPHINGOSINE KINASE"/>
    <property type="match status" value="1"/>
</dbReference>
<dbReference type="Gene3D" id="3.40.50.10330">
    <property type="entry name" value="Probable inorganic polyphosphate/atp-NAD kinase, domain 1"/>
    <property type="match status" value="1"/>
</dbReference>
<comment type="cofactor">
    <cofactor evidence="1">
        <name>Mg(2+)</name>
        <dbReference type="ChEBI" id="CHEBI:18420"/>
    </cofactor>
</comment>
<gene>
    <name evidence="6" type="ORF">BTO30_12850</name>
</gene>
<keyword evidence="7" id="KW-1185">Reference proteome</keyword>
<sequence>MRFEKGLFLYNEQAGKGPVPISEKILPLIQEAVENVVEHVLTFSGEGEEVCFQSGGHYDIIIIYGGDGTVHDCINGIARLKSRPVVAVLPGGTCNDFSRSIGVPDDMESACRIVKTGVIREVDIGVMNDRFFVNFWGVGLITDTSENIDENKKSRIGKMSYYLSTLSRHLTVRLNRSILDSSALFEKSGSQ</sequence>
<dbReference type="Gene3D" id="2.60.200.40">
    <property type="match status" value="1"/>
</dbReference>
<evidence type="ECO:0000256" key="1">
    <source>
        <dbReference type="ARBA" id="ARBA00001946"/>
    </source>
</evidence>
<evidence type="ECO:0000313" key="7">
    <source>
        <dbReference type="Proteomes" id="UP000185568"/>
    </source>
</evidence>
<dbReference type="GO" id="GO:0005524">
    <property type="term" value="F:ATP binding"/>
    <property type="evidence" value="ECO:0007669"/>
    <property type="project" value="UniProtKB-KW"/>
</dbReference>
<evidence type="ECO:0000259" key="5">
    <source>
        <dbReference type="PROSITE" id="PS50146"/>
    </source>
</evidence>
<dbReference type="InterPro" id="IPR017438">
    <property type="entry name" value="ATP-NAD_kinase_N"/>
</dbReference>
<proteinExistence type="inferred from homology"/>
<dbReference type="GO" id="GO:0005886">
    <property type="term" value="C:plasma membrane"/>
    <property type="evidence" value="ECO:0007669"/>
    <property type="project" value="TreeGrafter"/>
</dbReference>
<evidence type="ECO:0000256" key="3">
    <source>
        <dbReference type="ARBA" id="ARBA00022741"/>
    </source>
</evidence>
<dbReference type="AlphaFoldDB" id="A0A1Q8Q3G1"/>
<organism evidence="6 7">
    <name type="scientific">Domibacillus antri</name>
    <dbReference type="NCBI Taxonomy" id="1714264"/>
    <lineage>
        <taxon>Bacteria</taxon>
        <taxon>Bacillati</taxon>
        <taxon>Bacillota</taxon>
        <taxon>Bacilli</taxon>
        <taxon>Bacillales</taxon>
        <taxon>Bacillaceae</taxon>
        <taxon>Domibacillus</taxon>
    </lineage>
</organism>
<feature type="domain" description="DAGKc" evidence="5">
    <location>
        <begin position="1"/>
        <end position="131"/>
    </location>
</feature>
<evidence type="ECO:0000256" key="2">
    <source>
        <dbReference type="ARBA" id="ARBA00005983"/>
    </source>
</evidence>
<keyword evidence="4" id="KW-0067">ATP-binding</keyword>
<dbReference type="InterPro" id="IPR005218">
    <property type="entry name" value="Diacylglycerol/lipid_kinase"/>
</dbReference>
<dbReference type="STRING" id="1714264.BTO30_12850"/>
<dbReference type="Pfam" id="PF00781">
    <property type="entry name" value="DAGK_cat"/>
    <property type="match status" value="1"/>
</dbReference>
<accession>A0A1Q8Q3G1</accession>